<name>A0A0J9VES5_FUSO4</name>
<evidence type="ECO:0000313" key="2">
    <source>
        <dbReference type="Proteomes" id="UP000009097"/>
    </source>
</evidence>
<reference evidence="1" key="1">
    <citation type="submission" date="2007-04" db="EMBL/GenBank/DDBJ databases">
        <authorList>
            <consortium name="The Broad Institute Genome Sequencing Platform"/>
            <person name="Birren B."/>
            <person name="Lander E."/>
            <person name="Galagan J."/>
            <person name="Nusbaum C."/>
            <person name="Devon K."/>
            <person name="Ma L.-J."/>
            <person name="Jaffe D."/>
            <person name="Butler J."/>
            <person name="Alvarez P."/>
            <person name="Gnerre S."/>
            <person name="Grabherr M."/>
            <person name="Kleber M."/>
            <person name="Mauceli E."/>
            <person name="Brockman W."/>
            <person name="MacCallum I.A."/>
            <person name="Young S."/>
            <person name="LaButti K."/>
            <person name="DeCaprio D."/>
            <person name="Crawford M."/>
            <person name="Koehrsen M."/>
            <person name="Engels R."/>
            <person name="Montgomery P."/>
            <person name="Pearson M."/>
            <person name="Howarth C."/>
            <person name="Larson L."/>
            <person name="White J."/>
            <person name="O'Leary S."/>
            <person name="Kodira C."/>
            <person name="Zeng Q."/>
            <person name="Yandava C."/>
            <person name="Alvarado L."/>
            <person name="Kistler C."/>
            <person name="Shim W.-B."/>
            <person name="Kang S."/>
            <person name="Woloshuk C."/>
        </authorList>
    </citation>
    <scope>NUCLEOTIDE SEQUENCE</scope>
    <source>
        <strain evidence="1">4287</strain>
    </source>
</reference>
<organism evidence="1 2">
    <name type="scientific">Fusarium oxysporum f. sp. lycopersici (strain 4287 / CBS 123668 / FGSC 9935 / NRRL 34936)</name>
    <name type="common">Fusarium vascular wilt of tomato</name>
    <dbReference type="NCBI Taxonomy" id="426428"/>
    <lineage>
        <taxon>Eukaryota</taxon>
        <taxon>Fungi</taxon>
        <taxon>Dikarya</taxon>
        <taxon>Ascomycota</taxon>
        <taxon>Pezizomycotina</taxon>
        <taxon>Sordariomycetes</taxon>
        <taxon>Hypocreomycetidae</taxon>
        <taxon>Hypocreales</taxon>
        <taxon>Nectriaceae</taxon>
        <taxon>Fusarium</taxon>
        <taxon>Fusarium oxysporum species complex</taxon>
    </lineage>
</organism>
<dbReference type="AlphaFoldDB" id="A0A0J9VES5"/>
<dbReference type="KEGG" id="fox:FOXG_20217"/>
<evidence type="ECO:0000313" key="1">
    <source>
        <dbReference type="EMBL" id="KNB09518.1"/>
    </source>
</evidence>
<dbReference type="EMBL" id="DS231707">
    <property type="protein sequence ID" value="KNB09518.1"/>
    <property type="molecule type" value="Genomic_DNA"/>
</dbReference>
<dbReference type="RefSeq" id="XP_018247563.1">
    <property type="nucleotide sequence ID" value="XM_018400478.1"/>
</dbReference>
<gene>
    <name evidence="1" type="ORF">FOXG_20217</name>
</gene>
<dbReference type="VEuPathDB" id="FungiDB:FOXG_20217"/>
<dbReference type="GeneID" id="28960923"/>
<protein>
    <submittedName>
        <fullName evidence="1">Uncharacterized protein</fullName>
    </submittedName>
</protein>
<proteinExistence type="predicted"/>
<reference evidence="1" key="2">
    <citation type="journal article" date="2010" name="Nature">
        <title>Comparative genomics reveals mobile pathogenicity chromosomes in Fusarium.</title>
        <authorList>
            <person name="Ma L.J."/>
            <person name="van der Does H.C."/>
            <person name="Borkovich K.A."/>
            <person name="Coleman J.J."/>
            <person name="Daboussi M.J."/>
            <person name="Di Pietro A."/>
            <person name="Dufresne M."/>
            <person name="Freitag M."/>
            <person name="Grabherr M."/>
            <person name="Henrissat B."/>
            <person name="Houterman P.M."/>
            <person name="Kang S."/>
            <person name="Shim W.B."/>
            <person name="Woloshuk C."/>
            <person name="Xie X."/>
            <person name="Xu J.R."/>
            <person name="Antoniw J."/>
            <person name="Baker S.E."/>
            <person name="Bluhm B.H."/>
            <person name="Breakspear A."/>
            <person name="Brown D.W."/>
            <person name="Butchko R.A."/>
            <person name="Chapman S."/>
            <person name="Coulson R."/>
            <person name="Coutinho P.M."/>
            <person name="Danchin E.G."/>
            <person name="Diener A."/>
            <person name="Gale L.R."/>
            <person name="Gardiner D.M."/>
            <person name="Goff S."/>
            <person name="Hammond-Kosack K.E."/>
            <person name="Hilburn K."/>
            <person name="Hua-Van A."/>
            <person name="Jonkers W."/>
            <person name="Kazan K."/>
            <person name="Kodira C.D."/>
            <person name="Koehrsen M."/>
            <person name="Kumar L."/>
            <person name="Lee Y.H."/>
            <person name="Li L."/>
            <person name="Manners J.M."/>
            <person name="Miranda-Saavedra D."/>
            <person name="Mukherjee M."/>
            <person name="Park G."/>
            <person name="Park J."/>
            <person name="Park S.Y."/>
            <person name="Proctor R.H."/>
            <person name="Regev A."/>
            <person name="Ruiz-Roldan M.C."/>
            <person name="Sain D."/>
            <person name="Sakthikumar S."/>
            <person name="Sykes S."/>
            <person name="Schwartz D.C."/>
            <person name="Turgeon B.G."/>
            <person name="Wapinski I."/>
            <person name="Yoder O."/>
            <person name="Young S."/>
            <person name="Zeng Q."/>
            <person name="Zhou S."/>
            <person name="Galagan J."/>
            <person name="Cuomo C.A."/>
            <person name="Kistler H.C."/>
            <person name="Rep M."/>
        </authorList>
    </citation>
    <scope>NUCLEOTIDE SEQUENCE [LARGE SCALE GENOMIC DNA]</scope>
    <source>
        <strain evidence="1">4287</strain>
    </source>
</reference>
<accession>A0A0J9VES5</accession>
<sequence length="59" mass="6349">MNTGCMIGNEQQSYAAILCTTTNPVRTGPCPDGTRPSQIYLLGMDSQNRVCFVGYDTGT</sequence>
<dbReference type="Proteomes" id="UP000009097">
    <property type="component" value="Unassembled WGS sequence"/>
</dbReference>